<evidence type="ECO:0000256" key="4">
    <source>
        <dbReference type="ARBA" id="ARBA00022741"/>
    </source>
</evidence>
<dbReference type="PROSITE" id="PS00039">
    <property type="entry name" value="DEAD_ATP_HELICASE"/>
    <property type="match status" value="1"/>
</dbReference>
<dbReference type="InterPro" id="IPR001650">
    <property type="entry name" value="Helicase_C-like"/>
</dbReference>
<keyword evidence="7 15" id="KW-0067">ATP-binding</keyword>
<comment type="subcellular location">
    <subcellularLocation>
        <location evidence="1">Nucleus</location>
        <location evidence="1">Nucleolus</location>
    </subcellularLocation>
</comment>
<feature type="domain" description="Helicase C-terminal" evidence="19">
    <location>
        <begin position="350"/>
        <end position="520"/>
    </location>
</feature>
<dbReference type="EMBL" id="ML977556">
    <property type="protein sequence ID" value="KAF2008090.1"/>
    <property type="molecule type" value="Genomic_DNA"/>
</dbReference>
<dbReference type="AlphaFoldDB" id="A0A6A5X599"/>
<evidence type="ECO:0000256" key="6">
    <source>
        <dbReference type="ARBA" id="ARBA00022806"/>
    </source>
</evidence>
<dbReference type="GO" id="GO:0005730">
    <property type="term" value="C:nucleolus"/>
    <property type="evidence" value="ECO:0007669"/>
    <property type="project" value="UniProtKB-SubCell"/>
</dbReference>
<feature type="domain" description="DEAD-box RNA helicase Q" evidence="20">
    <location>
        <begin position="130"/>
        <end position="158"/>
    </location>
</feature>
<evidence type="ECO:0000256" key="15">
    <source>
        <dbReference type="RuleBase" id="RU000492"/>
    </source>
</evidence>
<evidence type="ECO:0000256" key="8">
    <source>
        <dbReference type="ARBA" id="ARBA00022884"/>
    </source>
</evidence>
<evidence type="ECO:0000256" key="2">
    <source>
        <dbReference type="ARBA" id="ARBA00022517"/>
    </source>
</evidence>
<dbReference type="FunFam" id="3.40.50.300:FF:000379">
    <property type="entry name" value="RNA helicase"/>
    <property type="match status" value="1"/>
</dbReference>
<dbReference type="CDD" id="cd18787">
    <property type="entry name" value="SF2_C_DEAD"/>
    <property type="match status" value="1"/>
</dbReference>
<sequence>MAPHDIESKKRKRKHKSKKGEEAVLAQAPSNDAPEQVKPRKKSKKVHTPEPEVEEVEDVASEDGEDAESEEALNKQLKKIAADAEEDEEREIEEGAEMDDQTNGADDDGANPNDLPLGTTMSLPTVDDVQKFSDLKLNERTAQAITEMGFDDMTEIQRKAIPPLMAGKDVLGAAKTGSGKTLAFLIPAIEMLSAMRFKPRNGTGVIVVSPTRELALQIFGVARELCEKHSQTYGIVIGGANRRAEAEKLAKGVNLLIATPGRLLDHLHNTQGFVFKNLKSLVIDEADRILEVGFEDEMRSIIKILPKERQTMLFSATQTTKVGDLARISLRPGPIYINVDYHKEHSTVEGLEQGYVLCDSEVRFRLLFSFLKKHQKKKIIVFFSSCNSVKFYAELLNYIDLPVLDLHGKLKQQARTNKFFEFCNATSGTLICTDVAARGLDIPEVDWVIQFDPPDDPRDYIHRVGRTARGSNGKGRSLMFLLPSEVGFLKLLKEARVPLVEFELPANKILNIQSQLETLIGKNYYLNKSAKDGYRSYLQAYASHSLRSVFDVHKLDLVKVAKSFGFSVPPRIDISLGASLGRDKKVEGRRAYGSQPQQGKRPFKPRKGA</sequence>
<keyword evidence="22" id="KW-1185">Reference proteome</keyword>
<dbReference type="InterPro" id="IPR025313">
    <property type="entry name" value="SPB4-like_CTE"/>
</dbReference>
<evidence type="ECO:0000259" key="18">
    <source>
        <dbReference type="PROSITE" id="PS51192"/>
    </source>
</evidence>
<dbReference type="InterPro" id="IPR014014">
    <property type="entry name" value="RNA_helicase_DEAD_Q_motif"/>
</dbReference>
<evidence type="ECO:0000256" key="10">
    <source>
        <dbReference type="ARBA" id="ARBA00024310"/>
    </source>
</evidence>
<dbReference type="Proteomes" id="UP000799779">
    <property type="component" value="Unassembled WGS sequence"/>
</dbReference>
<dbReference type="SMART" id="SM00490">
    <property type="entry name" value="HELICc"/>
    <property type="match status" value="1"/>
</dbReference>
<dbReference type="GO" id="GO:0016787">
    <property type="term" value="F:hydrolase activity"/>
    <property type="evidence" value="ECO:0007669"/>
    <property type="project" value="UniProtKB-KW"/>
</dbReference>
<feature type="compositionally biased region" description="Basic residues" evidence="17">
    <location>
        <begin position="9"/>
        <end position="18"/>
    </location>
</feature>
<dbReference type="PROSITE" id="PS51194">
    <property type="entry name" value="HELICASE_CTER"/>
    <property type="match status" value="1"/>
</dbReference>
<keyword evidence="9" id="KW-0539">Nucleus</keyword>
<organism evidence="21 22">
    <name type="scientific">Amniculicola lignicola CBS 123094</name>
    <dbReference type="NCBI Taxonomy" id="1392246"/>
    <lineage>
        <taxon>Eukaryota</taxon>
        <taxon>Fungi</taxon>
        <taxon>Dikarya</taxon>
        <taxon>Ascomycota</taxon>
        <taxon>Pezizomycotina</taxon>
        <taxon>Dothideomycetes</taxon>
        <taxon>Pleosporomycetidae</taxon>
        <taxon>Pleosporales</taxon>
        <taxon>Amniculicolaceae</taxon>
        <taxon>Amniculicola</taxon>
    </lineage>
</organism>
<evidence type="ECO:0000256" key="17">
    <source>
        <dbReference type="SAM" id="MobiDB-lite"/>
    </source>
</evidence>
<feature type="compositionally biased region" description="Acidic residues" evidence="17">
    <location>
        <begin position="51"/>
        <end position="71"/>
    </location>
</feature>
<dbReference type="FunFam" id="3.40.50.300:FF:000460">
    <property type="entry name" value="RNA helicase"/>
    <property type="match status" value="1"/>
</dbReference>
<feature type="compositionally biased region" description="Acidic residues" evidence="17">
    <location>
        <begin position="83"/>
        <end position="109"/>
    </location>
</feature>
<evidence type="ECO:0000256" key="9">
    <source>
        <dbReference type="ARBA" id="ARBA00023242"/>
    </source>
</evidence>
<evidence type="ECO:0000313" key="21">
    <source>
        <dbReference type="EMBL" id="KAF2008090.1"/>
    </source>
</evidence>
<gene>
    <name evidence="21" type="ORF">P154DRAFT_516829</name>
</gene>
<evidence type="ECO:0000256" key="14">
    <source>
        <dbReference type="PROSITE-ProRule" id="PRU00552"/>
    </source>
</evidence>
<dbReference type="Pfam" id="PF13959">
    <property type="entry name" value="CTE_SPB4"/>
    <property type="match status" value="1"/>
</dbReference>
<comment type="function">
    <text evidence="10">ATP-dependent RNA helicase involved in 40S ribosomal subunit biogenesis. Required for the processing and cleavage of 35S pre-rRNA at sites A0, A1, and A2, leading to mature 18S rRNA.</text>
</comment>
<dbReference type="InterPro" id="IPR011545">
    <property type="entry name" value="DEAD/DEAH_box_helicase_dom"/>
</dbReference>
<proteinExistence type="inferred from homology"/>
<dbReference type="InterPro" id="IPR027417">
    <property type="entry name" value="P-loop_NTPase"/>
</dbReference>
<keyword evidence="6 15" id="KW-0347">Helicase</keyword>
<evidence type="ECO:0000256" key="16">
    <source>
        <dbReference type="RuleBase" id="RU365068"/>
    </source>
</evidence>
<dbReference type="CDD" id="cd17942">
    <property type="entry name" value="DEADc_DDX18"/>
    <property type="match status" value="1"/>
</dbReference>
<feature type="domain" description="Helicase ATP-binding" evidence="18">
    <location>
        <begin position="161"/>
        <end position="336"/>
    </location>
</feature>
<dbReference type="GO" id="GO:0005524">
    <property type="term" value="F:ATP binding"/>
    <property type="evidence" value="ECO:0007669"/>
    <property type="project" value="UniProtKB-UniRule"/>
</dbReference>
<evidence type="ECO:0000256" key="3">
    <source>
        <dbReference type="ARBA" id="ARBA00022552"/>
    </source>
</evidence>
<evidence type="ECO:0000256" key="1">
    <source>
        <dbReference type="ARBA" id="ARBA00004604"/>
    </source>
</evidence>
<keyword evidence="4 15" id="KW-0547">Nucleotide-binding</keyword>
<keyword evidence="8 16" id="KW-0694">RNA-binding</keyword>
<evidence type="ECO:0000313" key="22">
    <source>
        <dbReference type="Proteomes" id="UP000799779"/>
    </source>
</evidence>
<keyword evidence="3" id="KW-0698">rRNA processing</keyword>
<dbReference type="GO" id="GO:0003724">
    <property type="term" value="F:RNA helicase activity"/>
    <property type="evidence" value="ECO:0007669"/>
    <property type="project" value="UniProtKB-EC"/>
</dbReference>
<keyword evidence="5 15" id="KW-0378">Hydrolase</keyword>
<dbReference type="Pfam" id="PF00270">
    <property type="entry name" value="DEAD"/>
    <property type="match status" value="1"/>
</dbReference>
<dbReference type="Gene3D" id="3.40.50.300">
    <property type="entry name" value="P-loop containing nucleotide triphosphate hydrolases"/>
    <property type="match status" value="2"/>
</dbReference>
<comment type="catalytic activity">
    <reaction evidence="13 16">
        <text>ATP + H2O = ADP + phosphate + H(+)</text>
        <dbReference type="Rhea" id="RHEA:13065"/>
        <dbReference type="ChEBI" id="CHEBI:15377"/>
        <dbReference type="ChEBI" id="CHEBI:15378"/>
        <dbReference type="ChEBI" id="CHEBI:30616"/>
        <dbReference type="ChEBI" id="CHEBI:43474"/>
        <dbReference type="ChEBI" id="CHEBI:456216"/>
        <dbReference type="EC" id="3.6.4.13"/>
    </reaction>
</comment>
<evidence type="ECO:0000256" key="5">
    <source>
        <dbReference type="ARBA" id="ARBA00022801"/>
    </source>
</evidence>
<protein>
    <recommendedName>
        <fullName evidence="16">ATP-dependent RNA helicase</fullName>
        <ecNumber evidence="16">3.6.4.13</ecNumber>
    </recommendedName>
</protein>
<feature type="region of interest" description="Disordered" evidence="17">
    <location>
        <begin position="585"/>
        <end position="609"/>
    </location>
</feature>
<comment type="subunit">
    <text evidence="12">Associates in the nucleolus with the 60S and pre-60S ribosomal subunits.</text>
</comment>
<evidence type="ECO:0000256" key="12">
    <source>
        <dbReference type="ARBA" id="ARBA00024365"/>
    </source>
</evidence>
<evidence type="ECO:0000256" key="13">
    <source>
        <dbReference type="ARBA" id="ARBA00047984"/>
    </source>
</evidence>
<comment type="domain">
    <text evidence="16">The Q motif is unique to and characteristic of the DEAD box family of RNA helicases and controls ATP binding and hydrolysis.</text>
</comment>
<dbReference type="PROSITE" id="PS51192">
    <property type="entry name" value="HELICASE_ATP_BIND_1"/>
    <property type="match status" value="1"/>
</dbReference>
<comment type="function">
    <text evidence="16">RNA helicase.</text>
</comment>
<dbReference type="Pfam" id="PF00271">
    <property type="entry name" value="Helicase_C"/>
    <property type="match status" value="1"/>
</dbReference>
<dbReference type="SUPFAM" id="SSF52540">
    <property type="entry name" value="P-loop containing nucleoside triphosphate hydrolases"/>
    <property type="match status" value="2"/>
</dbReference>
<reference evidence="21" key="1">
    <citation type="journal article" date="2020" name="Stud. Mycol.">
        <title>101 Dothideomycetes genomes: a test case for predicting lifestyles and emergence of pathogens.</title>
        <authorList>
            <person name="Haridas S."/>
            <person name="Albert R."/>
            <person name="Binder M."/>
            <person name="Bloem J."/>
            <person name="Labutti K."/>
            <person name="Salamov A."/>
            <person name="Andreopoulos B."/>
            <person name="Baker S."/>
            <person name="Barry K."/>
            <person name="Bills G."/>
            <person name="Bluhm B."/>
            <person name="Cannon C."/>
            <person name="Castanera R."/>
            <person name="Culley D."/>
            <person name="Daum C."/>
            <person name="Ezra D."/>
            <person name="Gonzalez J."/>
            <person name="Henrissat B."/>
            <person name="Kuo A."/>
            <person name="Liang C."/>
            <person name="Lipzen A."/>
            <person name="Lutzoni F."/>
            <person name="Magnuson J."/>
            <person name="Mondo S."/>
            <person name="Nolan M."/>
            <person name="Ohm R."/>
            <person name="Pangilinan J."/>
            <person name="Park H.-J."/>
            <person name="Ramirez L."/>
            <person name="Alfaro M."/>
            <person name="Sun H."/>
            <person name="Tritt A."/>
            <person name="Yoshinaga Y."/>
            <person name="Zwiers L.-H."/>
            <person name="Turgeon B."/>
            <person name="Goodwin S."/>
            <person name="Spatafora J."/>
            <person name="Crous P."/>
            <person name="Grigoriev I."/>
        </authorList>
    </citation>
    <scope>NUCLEOTIDE SEQUENCE</scope>
    <source>
        <strain evidence="21">CBS 123094</strain>
    </source>
</reference>
<evidence type="ECO:0000256" key="11">
    <source>
        <dbReference type="ARBA" id="ARBA00024357"/>
    </source>
</evidence>
<evidence type="ECO:0000259" key="20">
    <source>
        <dbReference type="PROSITE" id="PS51195"/>
    </source>
</evidence>
<dbReference type="SMART" id="SM00487">
    <property type="entry name" value="DEXDc"/>
    <property type="match status" value="1"/>
</dbReference>
<name>A0A6A5X599_9PLEO</name>
<dbReference type="PANTHER" id="PTHR24031">
    <property type="entry name" value="RNA HELICASE"/>
    <property type="match status" value="1"/>
</dbReference>
<dbReference type="SMART" id="SM01178">
    <property type="entry name" value="DUF4217"/>
    <property type="match status" value="1"/>
</dbReference>
<comment type="similarity">
    <text evidence="11">Belongs to the DEAD box helicase family. DDX18/HAS1 subfamily.</text>
</comment>
<dbReference type="GO" id="GO:0003723">
    <property type="term" value="F:RNA binding"/>
    <property type="evidence" value="ECO:0007669"/>
    <property type="project" value="UniProtKB-UniRule"/>
</dbReference>
<dbReference type="GO" id="GO:0006364">
    <property type="term" value="P:rRNA processing"/>
    <property type="evidence" value="ECO:0007669"/>
    <property type="project" value="UniProtKB-KW"/>
</dbReference>
<feature type="short sequence motif" description="Q motif" evidence="14">
    <location>
        <begin position="130"/>
        <end position="158"/>
    </location>
</feature>
<feature type="region of interest" description="Disordered" evidence="17">
    <location>
        <begin position="1"/>
        <end position="122"/>
    </location>
</feature>
<dbReference type="OrthoDB" id="10259640at2759"/>
<dbReference type="InterPro" id="IPR044773">
    <property type="entry name" value="DDX18/Has1_DEADc"/>
</dbReference>
<accession>A0A6A5X599</accession>
<dbReference type="PROSITE" id="PS51195">
    <property type="entry name" value="Q_MOTIF"/>
    <property type="match status" value="1"/>
</dbReference>
<dbReference type="InterPro" id="IPR014001">
    <property type="entry name" value="Helicase_ATP-bd"/>
</dbReference>
<keyword evidence="2" id="KW-0690">Ribosome biogenesis</keyword>
<dbReference type="EC" id="3.6.4.13" evidence="16"/>
<evidence type="ECO:0000259" key="19">
    <source>
        <dbReference type="PROSITE" id="PS51194"/>
    </source>
</evidence>
<evidence type="ECO:0000256" key="7">
    <source>
        <dbReference type="ARBA" id="ARBA00022840"/>
    </source>
</evidence>
<dbReference type="InterPro" id="IPR000629">
    <property type="entry name" value="RNA-helicase_DEAD-box_CS"/>
</dbReference>